<dbReference type="GO" id="GO:0140662">
    <property type="term" value="F:ATP-dependent protein folding chaperone"/>
    <property type="evidence" value="ECO:0007669"/>
    <property type="project" value="InterPro"/>
</dbReference>
<dbReference type="InterPro" id="IPR036890">
    <property type="entry name" value="HATPase_C_sf"/>
</dbReference>
<evidence type="ECO:0000313" key="7">
    <source>
        <dbReference type="Proteomes" id="UP000232631"/>
    </source>
</evidence>
<dbReference type="Gene3D" id="1.10.3210.10">
    <property type="entry name" value="Hypothetical protein af1432"/>
    <property type="match status" value="1"/>
</dbReference>
<dbReference type="Pfam" id="PF24391">
    <property type="entry name" value="HD-CE"/>
    <property type="match status" value="1"/>
</dbReference>
<keyword evidence="3" id="KW-0067">ATP-binding</keyword>
<organism evidence="6 7">
    <name type="scientific">Methanobacterium subterraneum</name>
    <dbReference type="NCBI Taxonomy" id="59277"/>
    <lineage>
        <taxon>Archaea</taxon>
        <taxon>Methanobacteriati</taxon>
        <taxon>Methanobacteriota</taxon>
        <taxon>Methanomada group</taxon>
        <taxon>Methanobacteria</taxon>
        <taxon>Methanobacteriales</taxon>
        <taxon>Methanobacteriaceae</taxon>
        <taxon>Methanobacterium</taxon>
    </lineage>
</organism>
<comment type="similarity">
    <text evidence="1">Belongs to the heat shock protein 90 family.</text>
</comment>
<evidence type="ECO:0000256" key="3">
    <source>
        <dbReference type="ARBA" id="ARBA00022840"/>
    </source>
</evidence>
<name>A0A2H4VMV6_9EURY</name>
<dbReference type="KEGG" id="msub:BK009_01025"/>
<evidence type="ECO:0000256" key="1">
    <source>
        <dbReference type="ARBA" id="ARBA00008239"/>
    </source>
</evidence>
<dbReference type="SUPFAM" id="SSF55874">
    <property type="entry name" value="ATPase domain of HSP90 chaperone/DNA topoisomerase II/histidine kinase"/>
    <property type="match status" value="1"/>
</dbReference>
<dbReference type="PANTHER" id="PTHR11528">
    <property type="entry name" value="HEAT SHOCK PROTEIN 90 FAMILY MEMBER"/>
    <property type="match status" value="1"/>
</dbReference>
<dbReference type="InterPro" id="IPR020575">
    <property type="entry name" value="Hsp90_N"/>
</dbReference>
<dbReference type="AlphaFoldDB" id="A0A2H4VMV6"/>
<dbReference type="Proteomes" id="UP000232631">
    <property type="component" value="Chromosome"/>
</dbReference>
<dbReference type="InterPro" id="IPR056471">
    <property type="entry name" value="HD-CE"/>
</dbReference>
<accession>A0A2H4VMV6</accession>
<dbReference type="GO" id="GO:0005524">
    <property type="term" value="F:ATP binding"/>
    <property type="evidence" value="ECO:0007669"/>
    <property type="project" value="UniProtKB-KW"/>
</dbReference>
<keyword evidence="2" id="KW-0547">Nucleotide-binding</keyword>
<dbReference type="GeneID" id="35125021"/>
<evidence type="ECO:0000259" key="5">
    <source>
        <dbReference type="Pfam" id="PF24391"/>
    </source>
</evidence>
<proteinExistence type="inferred from homology"/>
<dbReference type="GO" id="GO:0016887">
    <property type="term" value="F:ATP hydrolysis activity"/>
    <property type="evidence" value="ECO:0007669"/>
    <property type="project" value="InterPro"/>
</dbReference>
<gene>
    <name evidence="6" type="ORF">BK009_01025</name>
</gene>
<dbReference type="RefSeq" id="WP_100908793.1">
    <property type="nucleotide sequence ID" value="NZ_CP017768.1"/>
</dbReference>
<keyword evidence="7" id="KW-1185">Reference proteome</keyword>
<evidence type="ECO:0000256" key="2">
    <source>
        <dbReference type="ARBA" id="ARBA00022741"/>
    </source>
</evidence>
<evidence type="ECO:0000313" key="6">
    <source>
        <dbReference type="EMBL" id="AUB59386.1"/>
    </source>
</evidence>
<dbReference type="EMBL" id="CP017768">
    <property type="protein sequence ID" value="AUB59386.1"/>
    <property type="molecule type" value="Genomic_DNA"/>
</dbReference>
<dbReference type="Pfam" id="PF13589">
    <property type="entry name" value="HATPase_c_3"/>
    <property type="match status" value="1"/>
</dbReference>
<dbReference type="SUPFAM" id="SSF109604">
    <property type="entry name" value="HD-domain/PDEase-like"/>
    <property type="match status" value="1"/>
</dbReference>
<dbReference type="GO" id="GO:0051082">
    <property type="term" value="F:unfolded protein binding"/>
    <property type="evidence" value="ECO:0007669"/>
    <property type="project" value="InterPro"/>
</dbReference>
<evidence type="ECO:0000256" key="4">
    <source>
        <dbReference type="ARBA" id="ARBA00023186"/>
    </source>
</evidence>
<protein>
    <recommendedName>
        <fullName evidence="5">HD-CE domain-containing protein</fullName>
    </recommendedName>
</protein>
<dbReference type="Gene3D" id="3.30.565.10">
    <property type="entry name" value="Histidine kinase-like ATPase, C-terminal domain"/>
    <property type="match status" value="1"/>
</dbReference>
<reference evidence="6 7" key="1">
    <citation type="submission" date="2016-10" db="EMBL/GenBank/DDBJ databases">
        <title>Comparative genomics between deep and shallow subseafloor isolates.</title>
        <authorList>
            <person name="Ishii S."/>
            <person name="Miller J.R."/>
            <person name="Sutton G."/>
            <person name="Suzuki S."/>
            <person name="Methe B."/>
            <person name="Inagaki F."/>
            <person name="Imachi H."/>
        </authorList>
    </citation>
    <scope>NUCLEOTIDE SEQUENCE [LARGE SCALE GENOMIC DNA]</scope>
    <source>
        <strain evidence="6 7">A8p</strain>
    </source>
</reference>
<dbReference type="PRINTS" id="PR00775">
    <property type="entry name" value="HEATSHOCK90"/>
</dbReference>
<sequence length="878" mass="103305">MTLKSVLESKNKKLCYVLESVAEKAELLLSRIVIDFPQYTSHDIKHSELVITRLDTIIPDNLKEKLDEYEIFFLLCSAYLHDVGMANLKHIKDYCGDNADIIRENHHKRTCLFVKDYFGEAGLQDDTQGYIIGKICLGHRKEDLHDTDLFPPTYAYKNHKINIPLLASLLRVADELDITFERTPRLIYDNFDISDEKSREEWQKHLKIHGVISTNNSPFIQCNARCENPDIHRTLKMLETKINNQLRELPYHIKEYKLTKELPREFIMIIENVGYEYHNFKFSVDNKSILTLLMGENLYASKDECIRELLKNSIDACRFRQETIKKSYKPEITFELTSNNEKLVVTDNGMGMNELIIEEYLTKIGRSFYSSEDVSNHELGFHPLNELGIGFLSCFMIADKIIIDTRTETSDPLNIEIDDTSDYFIVRKSKKESTGTDITLFLKENIKGTLNLGKIIKNYARYLEFPIYVNSHDNNKIKIEKQEFRPCSNLKEKGKFIIKLEEDDFEGSICFEYGEDFYSHKDIVFNKLNDNNVLCNQGILINDNIDLEHIIIGSLCRFEINLKKNLLDLNIARNRIQYNDKYEEFLDKLESIIFDKIRNLFLDLKDTKKKILFNTFYIGWKKNFYNEPWSKFTTINSFFEKSKWLFYDKELIVLPKGYLNLFLDFYKFTHISRKGLSFVNTKKLLNKKVIYINLDLKGFVDRNSLLEYLEHLFKSVDLDEEFVYIIEPSFIPKNMLESFLEYIPETLESILLQKYQNNLTLHEIISPFGDKKIFIANSTKCKDNRLILIDFGQYLIINENNKLINLILKNQDDLNSDEKLAIAGLFSNTRNSFIVNETYKTIIDMFVSNKKIEDNPSSYLLDKKELDFCRNNYIWKNE</sequence>
<dbReference type="InterPro" id="IPR001404">
    <property type="entry name" value="Hsp90_fam"/>
</dbReference>
<keyword evidence="4" id="KW-0143">Chaperone</keyword>
<feature type="domain" description="HD-CE" evidence="5">
    <location>
        <begin position="36"/>
        <end position="217"/>
    </location>
</feature>